<feature type="region of interest" description="Disordered" evidence="1">
    <location>
        <begin position="49"/>
        <end position="110"/>
    </location>
</feature>
<gene>
    <name evidence="3" type="ORF">EJ03DRAFT_353664</name>
</gene>
<protein>
    <recommendedName>
        <fullName evidence="2">Myb-like DNA-binding domain-containing protein</fullName>
    </recommendedName>
</protein>
<dbReference type="OrthoDB" id="3944408at2759"/>
<feature type="compositionally biased region" description="Basic and acidic residues" evidence="1">
    <location>
        <begin position="101"/>
        <end position="110"/>
    </location>
</feature>
<feature type="domain" description="Myb-like DNA-binding" evidence="2">
    <location>
        <begin position="5"/>
        <end position="49"/>
    </location>
</feature>
<sequence>MAISNEQFLFCCIENSNNGTVNWTAVAEACGTTKGAASIKYRRMKEKFGTISEGDRDGSAGGDADGDASKTPKKKATPKKTPNKKRKVDEDEAKADDAEEDVVKGEDADE</sequence>
<organism evidence="3 4">
    <name type="scientific">Teratosphaeria nubilosa</name>
    <dbReference type="NCBI Taxonomy" id="161662"/>
    <lineage>
        <taxon>Eukaryota</taxon>
        <taxon>Fungi</taxon>
        <taxon>Dikarya</taxon>
        <taxon>Ascomycota</taxon>
        <taxon>Pezizomycotina</taxon>
        <taxon>Dothideomycetes</taxon>
        <taxon>Dothideomycetidae</taxon>
        <taxon>Mycosphaerellales</taxon>
        <taxon>Teratosphaeriaceae</taxon>
        <taxon>Teratosphaeria</taxon>
    </lineage>
</organism>
<dbReference type="InterPro" id="IPR054505">
    <property type="entry name" value="Myb_DNA-bind_8"/>
</dbReference>
<accession>A0A6G1L1H0</accession>
<dbReference type="AlphaFoldDB" id="A0A6G1L1H0"/>
<dbReference type="Proteomes" id="UP000799436">
    <property type="component" value="Unassembled WGS sequence"/>
</dbReference>
<feature type="compositionally biased region" description="Basic residues" evidence="1">
    <location>
        <begin position="71"/>
        <end position="86"/>
    </location>
</feature>
<evidence type="ECO:0000313" key="3">
    <source>
        <dbReference type="EMBL" id="KAF2766773.1"/>
    </source>
</evidence>
<reference evidence="3" key="1">
    <citation type="journal article" date="2020" name="Stud. Mycol.">
        <title>101 Dothideomycetes genomes: a test case for predicting lifestyles and emergence of pathogens.</title>
        <authorList>
            <person name="Haridas S."/>
            <person name="Albert R."/>
            <person name="Binder M."/>
            <person name="Bloem J."/>
            <person name="Labutti K."/>
            <person name="Salamov A."/>
            <person name="Andreopoulos B."/>
            <person name="Baker S."/>
            <person name="Barry K."/>
            <person name="Bills G."/>
            <person name="Bluhm B."/>
            <person name="Cannon C."/>
            <person name="Castanera R."/>
            <person name="Culley D."/>
            <person name="Daum C."/>
            <person name="Ezra D."/>
            <person name="Gonzalez J."/>
            <person name="Henrissat B."/>
            <person name="Kuo A."/>
            <person name="Liang C."/>
            <person name="Lipzen A."/>
            <person name="Lutzoni F."/>
            <person name="Magnuson J."/>
            <person name="Mondo S."/>
            <person name="Nolan M."/>
            <person name="Ohm R."/>
            <person name="Pangilinan J."/>
            <person name="Park H.-J."/>
            <person name="Ramirez L."/>
            <person name="Alfaro M."/>
            <person name="Sun H."/>
            <person name="Tritt A."/>
            <person name="Yoshinaga Y."/>
            <person name="Zwiers L.-H."/>
            <person name="Turgeon B."/>
            <person name="Goodwin S."/>
            <person name="Spatafora J."/>
            <person name="Crous P."/>
            <person name="Grigoriev I."/>
        </authorList>
    </citation>
    <scope>NUCLEOTIDE SEQUENCE</scope>
    <source>
        <strain evidence="3">CBS 116005</strain>
    </source>
</reference>
<evidence type="ECO:0000313" key="4">
    <source>
        <dbReference type="Proteomes" id="UP000799436"/>
    </source>
</evidence>
<dbReference type="Pfam" id="PF22980">
    <property type="entry name" value="Myb_DNA-bind_8"/>
    <property type="match status" value="1"/>
</dbReference>
<proteinExistence type="predicted"/>
<evidence type="ECO:0000259" key="2">
    <source>
        <dbReference type="Pfam" id="PF22980"/>
    </source>
</evidence>
<keyword evidence="4" id="KW-1185">Reference proteome</keyword>
<name>A0A6G1L1H0_9PEZI</name>
<feature type="compositionally biased region" description="Acidic residues" evidence="1">
    <location>
        <begin position="90"/>
        <end position="100"/>
    </location>
</feature>
<evidence type="ECO:0000256" key="1">
    <source>
        <dbReference type="SAM" id="MobiDB-lite"/>
    </source>
</evidence>
<dbReference type="EMBL" id="ML995866">
    <property type="protein sequence ID" value="KAF2766773.1"/>
    <property type="molecule type" value="Genomic_DNA"/>
</dbReference>